<evidence type="ECO:0000256" key="6">
    <source>
        <dbReference type="ARBA" id="ARBA00022840"/>
    </source>
</evidence>
<dbReference type="GO" id="GO:0004830">
    <property type="term" value="F:tryptophan-tRNA ligase activity"/>
    <property type="evidence" value="ECO:0007669"/>
    <property type="project" value="UniProtKB-EC"/>
</dbReference>
<dbReference type="NCBIfam" id="TIGR00233">
    <property type="entry name" value="trpS"/>
    <property type="match status" value="1"/>
</dbReference>
<dbReference type="GO" id="GO:0005524">
    <property type="term" value="F:ATP binding"/>
    <property type="evidence" value="ECO:0007669"/>
    <property type="project" value="UniProtKB-KW"/>
</dbReference>
<evidence type="ECO:0000256" key="10">
    <source>
        <dbReference type="ARBA" id="ARBA00069760"/>
    </source>
</evidence>
<accession>A0A6C1E3Y2</accession>
<dbReference type="OrthoDB" id="15808at2759"/>
<dbReference type="FunFam" id="1.10.240.10:FF:000002">
    <property type="entry name" value="Tryptophan--tRNA ligase"/>
    <property type="match status" value="1"/>
</dbReference>
<dbReference type="InterPro" id="IPR001412">
    <property type="entry name" value="aa-tRNA-synth_I_CS"/>
</dbReference>
<dbReference type="Gene3D" id="3.40.50.620">
    <property type="entry name" value="HUPs"/>
    <property type="match status" value="1"/>
</dbReference>
<evidence type="ECO:0000256" key="3">
    <source>
        <dbReference type="ARBA" id="ARBA00013161"/>
    </source>
</evidence>
<proteinExistence type="inferred from homology"/>
<evidence type="ECO:0000313" key="13">
    <source>
        <dbReference type="Proteomes" id="UP000501346"/>
    </source>
</evidence>
<evidence type="ECO:0000256" key="4">
    <source>
        <dbReference type="ARBA" id="ARBA00022598"/>
    </source>
</evidence>
<dbReference type="GO" id="GO:0005759">
    <property type="term" value="C:mitochondrial matrix"/>
    <property type="evidence" value="ECO:0007669"/>
    <property type="project" value="UniProtKB-SubCell"/>
</dbReference>
<keyword evidence="5 11" id="KW-0547">Nucleotide-binding</keyword>
<keyword evidence="7 11" id="KW-0648">Protein biosynthesis</keyword>
<name>A0A6C1E3Y2_SACPS</name>
<protein>
    <recommendedName>
        <fullName evidence="10">Tryptophan--tRNA ligase, mitochondrial</fullName>
        <ecNumber evidence="3">6.1.1.2</ecNumber>
    </recommendedName>
    <alternativeName>
        <fullName evidence="9">Tryptophanyl-tRNA synthetase</fullName>
    </alternativeName>
</protein>
<dbReference type="InterPro" id="IPR002305">
    <property type="entry name" value="aa-tRNA-synth_Ic"/>
</dbReference>
<dbReference type="EMBL" id="CP048999">
    <property type="protein sequence ID" value="QID83593.1"/>
    <property type="molecule type" value="Genomic_DNA"/>
</dbReference>
<comment type="subcellular location">
    <subcellularLocation>
        <location evidence="1">Mitochondrion matrix</location>
    </subcellularLocation>
</comment>
<sequence>MLNRQAILRLASKRWTSTVQRADYKLNSEALPKNATVFSMIQPTGCFHLGNYLGATRAWTDLCELKKSGQELIFGVADLHAITVPKPDAKMFRKFRHEAVASILAVGVDPEKASIIYQSAIPQHSELHWLLSTLASMGFLNRMTQWKSKSNIKQSENKEYQIDDTEVGKVKLGLFSYPVLQAADILLYKSTHVPVGDDQSQHLELTRHLADKFNSTYKTDFFPKPITMLAQTKKVLSLSSPEKKMSKSDPNHDSVIFLNDEPKTIQKKIRRALTDSISDRFYYDPVERPGVSNLINIVSGIQRRSIGDVVEDVSRFNNYKDFKDFVSEVVIEELREPRTEFEKYGNEPDYLHSVVESGMRKAQEKAAKNLSNIHRIMGF</sequence>
<dbReference type="PANTHER" id="PTHR43766">
    <property type="entry name" value="TRYPTOPHAN--TRNA LIGASE, MITOCHONDRIAL"/>
    <property type="match status" value="1"/>
</dbReference>
<evidence type="ECO:0000256" key="11">
    <source>
        <dbReference type="RuleBase" id="RU363036"/>
    </source>
</evidence>
<dbReference type="InterPro" id="IPR002306">
    <property type="entry name" value="Trp-tRNA-ligase"/>
</dbReference>
<keyword evidence="8 11" id="KW-0030">Aminoacyl-tRNA synthetase</keyword>
<evidence type="ECO:0000256" key="1">
    <source>
        <dbReference type="ARBA" id="ARBA00004305"/>
    </source>
</evidence>
<evidence type="ECO:0000256" key="8">
    <source>
        <dbReference type="ARBA" id="ARBA00023146"/>
    </source>
</evidence>
<evidence type="ECO:0000256" key="9">
    <source>
        <dbReference type="ARBA" id="ARBA00030268"/>
    </source>
</evidence>
<dbReference type="FunFam" id="3.40.50.620:FF:000082">
    <property type="entry name" value="MSW1p Mitochondrial tryptophanyl-tRNA synthetase"/>
    <property type="match status" value="1"/>
</dbReference>
<dbReference type="PRINTS" id="PR01039">
    <property type="entry name" value="TRNASYNTHTRP"/>
</dbReference>
<dbReference type="Pfam" id="PF00579">
    <property type="entry name" value="tRNA-synt_1b"/>
    <property type="match status" value="1"/>
</dbReference>
<dbReference type="Proteomes" id="UP000501346">
    <property type="component" value="Chromosome SeII-SeIV"/>
</dbReference>
<dbReference type="EC" id="6.1.1.2" evidence="3"/>
<evidence type="ECO:0000256" key="2">
    <source>
        <dbReference type="ARBA" id="ARBA00005594"/>
    </source>
</evidence>
<dbReference type="AlphaFoldDB" id="A0A6C1E3Y2"/>
<dbReference type="InterPro" id="IPR050203">
    <property type="entry name" value="Trp-tRNA_synthetase"/>
</dbReference>
<dbReference type="GO" id="GO:0070183">
    <property type="term" value="P:mitochondrial tryptophanyl-tRNA aminoacylation"/>
    <property type="evidence" value="ECO:0007669"/>
    <property type="project" value="TreeGrafter"/>
</dbReference>
<evidence type="ECO:0000256" key="7">
    <source>
        <dbReference type="ARBA" id="ARBA00022917"/>
    </source>
</evidence>
<evidence type="ECO:0000313" key="12">
    <source>
        <dbReference type="EMBL" id="QID83593.1"/>
    </source>
</evidence>
<dbReference type="CDD" id="cd00806">
    <property type="entry name" value="TrpRS_core"/>
    <property type="match status" value="1"/>
</dbReference>
<dbReference type="PANTHER" id="PTHR43766:SF1">
    <property type="entry name" value="TRYPTOPHAN--TRNA LIGASE, MITOCHONDRIAL"/>
    <property type="match status" value="1"/>
</dbReference>
<reference evidence="12 13" key="1">
    <citation type="journal article" date="2019" name="BMC Genomics">
        <title>Chromosome level assembly and comparative genome analysis confirm lager-brewing yeasts originated from a single hybridization.</title>
        <authorList>
            <person name="Salazar A.N."/>
            <person name="Gorter de Vries A.R."/>
            <person name="van den Broek M."/>
            <person name="Brouwers N."/>
            <person name="de la Torre Cortes P."/>
            <person name="Kuijpers N.G.A."/>
            <person name="Daran J.G."/>
            <person name="Abeel T."/>
        </authorList>
    </citation>
    <scope>NUCLEOTIDE SEQUENCE [LARGE SCALE GENOMIC DNA]</scope>
    <source>
        <strain evidence="12 13">CBS 1483</strain>
    </source>
</reference>
<organism evidence="12 13">
    <name type="scientific">Saccharomyces pastorianus</name>
    <name type="common">Lager yeast</name>
    <name type="synonym">Saccharomyces cerevisiae x Saccharomyces eubayanus</name>
    <dbReference type="NCBI Taxonomy" id="27292"/>
    <lineage>
        <taxon>Eukaryota</taxon>
        <taxon>Fungi</taxon>
        <taxon>Dikarya</taxon>
        <taxon>Ascomycota</taxon>
        <taxon>Saccharomycotina</taxon>
        <taxon>Saccharomycetes</taxon>
        <taxon>Saccharomycetales</taxon>
        <taxon>Saccharomycetaceae</taxon>
        <taxon>Saccharomyces</taxon>
    </lineage>
</organism>
<dbReference type="PROSITE" id="PS00178">
    <property type="entry name" value="AA_TRNA_LIGASE_I"/>
    <property type="match status" value="1"/>
</dbReference>
<keyword evidence="4 11" id="KW-0436">Ligase</keyword>
<dbReference type="Gene3D" id="1.10.240.10">
    <property type="entry name" value="Tyrosyl-Transfer RNA Synthetase"/>
    <property type="match status" value="1"/>
</dbReference>
<keyword evidence="13" id="KW-1185">Reference proteome</keyword>
<dbReference type="InterPro" id="IPR014729">
    <property type="entry name" value="Rossmann-like_a/b/a_fold"/>
</dbReference>
<keyword evidence="6 11" id="KW-0067">ATP-binding</keyword>
<dbReference type="SUPFAM" id="SSF52374">
    <property type="entry name" value="Nucleotidylyl transferase"/>
    <property type="match status" value="1"/>
</dbReference>
<evidence type="ECO:0000256" key="5">
    <source>
        <dbReference type="ARBA" id="ARBA00022741"/>
    </source>
</evidence>
<comment type="similarity">
    <text evidence="2 11">Belongs to the class-I aminoacyl-tRNA synthetase family.</text>
</comment>
<gene>
    <name evidence="12" type="primary">MSW1_2</name>
    <name evidence="12" type="ORF">GRS66_006062</name>
</gene>